<reference evidence="1 2" key="1">
    <citation type="submission" date="2017-11" db="EMBL/GenBank/DDBJ databases">
        <title>The genome of Rhizophagus clarus HR1 reveals common genetic basis of auxotrophy among arbuscular mycorrhizal fungi.</title>
        <authorList>
            <person name="Kobayashi Y."/>
        </authorList>
    </citation>
    <scope>NUCLEOTIDE SEQUENCE [LARGE SCALE GENOMIC DNA]</scope>
    <source>
        <strain evidence="1 2">HR1</strain>
    </source>
</reference>
<keyword evidence="2" id="KW-1185">Reference proteome</keyword>
<evidence type="ECO:0000313" key="1">
    <source>
        <dbReference type="EMBL" id="GBB99184.1"/>
    </source>
</evidence>
<sequence>MSTVAIGMPVFAGNNDNDLDRFFELYKDYIHSIGMNPSAVAGNPAGWENAMGMLCACLTGSAARWYDSNILGKRIKLRNILLHAANGDETTFKALAGNAANCPVNTWVNPSSTRNIMAPGGVDANVLVTNVWPDYAIKGNRDIWLNCADMKFTNDPLNYNVVGDAAGVGIAIAGEASAGHPYVILAYSCHVLIKMRNEFPTQQNARFRRSAEPLGYGNNVLVNQFLRGLNDDCAIEAERIGAERDIKELVGFLKRVKKRKAKLRLGRKRQENICYQRDRQIIPEQLPPKLYAYDSYPDNGPNSFDEDRDDDMHLQQVFDVASRSAPRNTLEQRLAGKIAKKIAKARERREDAELNRAMRELFLDDHDDPMDTSNTIRGVPIELVQDENGKIMLVQKKR</sequence>
<dbReference type="Proteomes" id="UP000247702">
    <property type="component" value="Unassembled WGS sequence"/>
</dbReference>
<name>A0A2Z6RLW6_9GLOM</name>
<dbReference type="AlphaFoldDB" id="A0A2Z6RLW6"/>
<protein>
    <submittedName>
        <fullName evidence="1">Uncharacterized protein</fullName>
    </submittedName>
</protein>
<evidence type="ECO:0000313" key="2">
    <source>
        <dbReference type="Proteomes" id="UP000247702"/>
    </source>
</evidence>
<dbReference type="EMBL" id="BEXD01002713">
    <property type="protein sequence ID" value="GBB99184.1"/>
    <property type="molecule type" value="Genomic_DNA"/>
</dbReference>
<gene>
    <name evidence="1" type="ORF">RclHR1_03440017</name>
</gene>
<accession>A0A2Z6RLW6</accession>
<proteinExistence type="predicted"/>
<comment type="caution">
    <text evidence="1">The sequence shown here is derived from an EMBL/GenBank/DDBJ whole genome shotgun (WGS) entry which is preliminary data.</text>
</comment>
<organism evidence="1 2">
    <name type="scientific">Rhizophagus clarus</name>
    <dbReference type="NCBI Taxonomy" id="94130"/>
    <lineage>
        <taxon>Eukaryota</taxon>
        <taxon>Fungi</taxon>
        <taxon>Fungi incertae sedis</taxon>
        <taxon>Mucoromycota</taxon>
        <taxon>Glomeromycotina</taxon>
        <taxon>Glomeromycetes</taxon>
        <taxon>Glomerales</taxon>
        <taxon>Glomeraceae</taxon>
        <taxon>Rhizophagus</taxon>
    </lineage>
</organism>